<evidence type="ECO:0000313" key="3">
    <source>
        <dbReference type="EMBL" id="MBB4887278.1"/>
    </source>
</evidence>
<dbReference type="PRINTS" id="PR00111">
    <property type="entry name" value="ABHYDROLASE"/>
</dbReference>
<accession>A0A7W7LCS1</accession>
<evidence type="ECO:0000313" key="4">
    <source>
        <dbReference type="Proteomes" id="UP000556436"/>
    </source>
</evidence>
<dbReference type="Proteomes" id="UP000556436">
    <property type="component" value="Unassembled WGS sequence"/>
</dbReference>
<feature type="domain" description="AB hydrolase-1" evidence="2">
    <location>
        <begin position="52"/>
        <end position="287"/>
    </location>
</feature>
<dbReference type="InterPro" id="IPR050266">
    <property type="entry name" value="AB_hydrolase_sf"/>
</dbReference>
<proteinExistence type="predicted"/>
<reference evidence="3 4" key="1">
    <citation type="submission" date="2020-08" db="EMBL/GenBank/DDBJ databases">
        <title>Genomic Encyclopedia of Type Strains, Phase III (KMG-III): the genomes of soil and plant-associated and newly described type strains.</title>
        <authorList>
            <person name="Whitman W."/>
        </authorList>
    </citation>
    <scope>NUCLEOTIDE SEQUENCE [LARGE SCALE GENOMIC DNA]</scope>
    <source>
        <strain evidence="3 4">CECT 3265</strain>
    </source>
</reference>
<name>A0A7W7LCS1_STRNE</name>
<dbReference type="PANTHER" id="PTHR43798:SF31">
    <property type="entry name" value="AB HYDROLASE SUPERFAMILY PROTEIN YCLE"/>
    <property type="match status" value="1"/>
</dbReference>
<organism evidence="3 4">
    <name type="scientific">Streptomyces netropsis</name>
    <name type="common">Streptoverticillium netropsis</name>
    <dbReference type="NCBI Taxonomy" id="55404"/>
    <lineage>
        <taxon>Bacteria</taxon>
        <taxon>Bacillati</taxon>
        <taxon>Actinomycetota</taxon>
        <taxon>Actinomycetes</taxon>
        <taxon>Kitasatosporales</taxon>
        <taxon>Streptomycetaceae</taxon>
        <taxon>Streptomyces</taxon>
    </lineage>
</organism>
<evidence type="ECO:0000256" key="1">
    <source>
        <dbReference type="ARBA" id="ARBA00022801"/>
    </source>
</evidence>
<dbReference type="PANTHER" id="PTHR43798">
    <property type="entry name" value="MONOACYLGLYCEROL LIPASE"/>
    <property type="match status" value="1"/>
</dbReference>
<dbReference type="GO" id="GO:0016787">
    <property type="term" value="F:hydrolase activity"/>
    <property type="evidence" value="ECO:0007669"/>
    <property type="project" value="UniProtKB-KW"/>
</dbReference>
<dbReference type="GO" id="GO:0016020">
    <property type="term" value="C:membrane"/>
    <property type="evidence" value="ECO:0007669"/>
    <property type="project" value="TreeGrafter"/>
</dbReference>
<comment type="caution">
    <text evidence="3">The sequence shown here is derived from an EMBL/GenBank/DDBJ whole genome shotgun (WGS) entry which is preliminary data.</text>
</comment>
<gene>
    <name evidence="3" type="ORF">FHS38_003332</name>
</gene>
<keyword evidence="4" id="KW-1185">Reference proteome</keyword>
<dbReference type="InterPro" id="IPR000073">
    <property type="entry name" value="AB_hydrolase_1"/>
</dbReference>
<dbReference type="AlphaFoldDB" id="A0A7W7LCS1"/>
<dbReference type="Gene3D" id="3.40.50.1820">
    <property type="entry name" value="alpha/beta hydrolase"/>
    <property type="match status" value="1"/>
</dbReference>
<keyword evidence="1" id="KW-0378">Hydrolase</keyword>
<dbReference type="RefSeq" id="WP_229821973.1">
    <property type="nucleotide sequence ID" value="NZ_BMRW01000002.1"/>
</dbReference>
<dbReference type="InterPro" id="IPR000639">
    <property type="entry name" value="Epox_hydrolase-like"/>
</dbReference>
<sequence length="334" mass="36461">MSSRPDATPDRETETIVTTLAPLHEEVIRLSCDGYAYNGRVVHQPNARMAPVVLVGGAFQYQDTWGRLERSLRRSASVITVDLPGSGTADPLPARYGFDFLTRALDEFLSVAAPSPVNILGASYGSAIAYQWVQQHPERTERLALMGTMAQLTDHVRARMERVLRLGEQGRRTEIEGAVLDSMMCSSPGVAVARRPAVVRCLSRALGDLTANDFAKFLENSRRLLDHPDPGGPTIRVPVLVATGEHDPLTTPALSRDAAYRCADARFTTFKDADHLVHLERPAELADLLTRFFSGESLGGLDYCHPVEYIDRRSPVPAPRAGGELQSSCAPEGS</sequence>
<evidence type="ECO:0000259" key="2">
    <source>
        <dbReference type="Pfam" id="PF12697"/>
    </source>
</evidence>
<dbReference type="InterPro" id="IPR029058">
    <property type="entry name" value="AB_hydrolase_fold"/>
</dbReference>
<dbReference type="SUPFAM" id="SSF53474">
    <property type="entry name" value="alpha/beta-Hydrolases"/>
    <property type="match status" value="1"/>
</dbReference>
<dbReference type="EMBL" id="JACHJG010000006">
    <property type="protein sequence ID" value="MBB4887278.1"/>
    <property type="molecule type" value="Genomic_DNA"/>
</dbReference>
<protein>
    <submittedName>
        <fullName evidence="3">Pimeloyl-ACP methyl ester carboxylesterase</fullName>
    </submittedName>
</protein>
<dbReference type="Pfam" id="PF12697">
    <property type="entry name" value="Abhydrolase_6"/>
    <property type="match status" value="1"/>
</dbReference>
<dbReference type="PRINTS" id="PR00412">
    <property type="entry name" value="EPOXHYDRLASE"/>
</dbReference>